<protein>
    <recommendedName>
        <fullName evidence="3">Outer membrane protein with beta-barrel domain</fullName>
    </recommendedName>
</protein>
<dbReference type="RefSeq" id="WP_132430924.1">
    <property type="nucleotide sequence ID" value="NZ_SLWK01000001.1"/>
</dbReference>
<dbReference type="EMBL" id="SLWK01000001">
    <property type="protein sequence ID" value="TCO10429.1"/>
    <property type="molecule type" value="Genomic_DNA"/>
</dbReference>
<evidence type="ECO:0008006" key="3">
    <source>
        <dbReference type="Google" id="ProtNLM"/>
    </source>
</evidence>
<evidence type="ECO:0000313" key="1">
    <source>
        <dbReference type="EMBL" id="TCO10429.1"/>
    </source>
</evidence>
<dbReference type="AlphaFoldDB" id="A0A4R2GNZ4"/>
<organism evidence="1 2">
    <name type="scientific">Natronoflexus pectinivorans</name>
    <dbReference type="NCBI Taxonomy" id="682526"/>
    <lineage>
        <taxon>Bacteria</taxon>
        <taxon>Pseudomonadati</taxon>
        <taxon>Bacteroidota</taxon>
        <taxon>Bacteroidia</taxon>
        <taxon>Marinilabiliales</taxon>
        <taxon>Marinilabiliaceae</taxon>
        <taxon>Natronoflexus</taxon>
    </lineage>
</organism>
<keyword evidence="2" id="KW-1185">Reference proteome</keyword>
<reference evidence="1 2" key="1">
    <citation type="submission" date="2019-03" db="EMBL/GenBank/DDBJ databases">
        <title>Genomic Encyclopedia of Type Strains, Phase IV (KMG-IV): sequencing the most valuable type-strain genomes for metagenomic binning, comparative biology and taxonomic classification.</title>
        <authorList>
            <person name="Goeker M."/>
        </authorList>
    </citation>
    <scope>NUCLEOTIDE SEQUENCE [LARGE SCALE GENOMIC DNA]</scope>
    <source>
        <strain evidence="1 2">DSM 24179</strain>
    </source>
</reference>
<proteinExistence type="predicted"/>
<name>A0A4R2GNZ4_9BACT</name>
<sequence length="230" mass="26759">MKLSISLFLVMILSPFFGGKIFAQSKLLLNPGISYNGTFLEHKASGVGLLMGVEYKPLEQVGLEFRARYAFYSFHRRPSPRPNEFGEFYYPNDGKSIFEYRFNCPQIAIVPKFYQDLDIFYDGLFLYLETEFAVGYMSGEFEYNGEPSAVKRFTEPISFYAISIGLEHRIDNSHLKKRNWIFFGSFGYSSLNFRENIRKHQPENYQGRIPNQDAGFMLNFGVKLPLWSKK</sequence>
<accession>A0A4R2GNZ4</accession>
<evidence type="ECO:0000313" key="2">
    <source>
        <dbReference type="Proteomes" id="UP000295221"/>
    </source>
</evidence>
<gene>
    <name evidence="1" type="ORF">EV194_10159</name>
</gene>
<comment type="caution">
    <text evidence="1">The sequence shown here is derived from an EMBL/GenBank/DDBJ whole genome shotgun (WGS) entry which is preliminary data.</text>
</comment>
<dbReference type="Proteomes" id="UP000295221">
    <property type="component" value="Unassembled WGS sequence"/>
</dbReference>